<evidence type="ECO:0000313" key="4">
    <source>
        <dbReference type="Proteomes" id="UP000181661"/>
    </source>
</evidence>
<evidence type="ECO:0000313" key="2">
    <source>
        <dbReference type="EMBL" id="OIN49797.1"/>
    </source>
</evidence>
<keyword evidence="5" id="KW-1185">Reference proteome</keyword>
<reference evidence="3 5" key="2">
    <citation type="submission" date="2016-10" db="EMBL/GenBank/DDBJ databases">
        <authorList>
            <person name="Varghese N."/>
            <person name="Submissions S."/>
        </authorList>
    </citation>
    <scope>NUCLEOTIDE SEQUENCE [LARGE SCALE GENOMIC DNA]</scope>
    <source>
        <strain evidence="3 5">BS2773</strain>
    </source>
</reference>
<keyword evidence="1" id="KW-0732">Signal</keyword>
<dbReference type="InterPro" id="IPR010727">
    <property type="entry name" value="DUF1302"/>
</dbReference>
<dbReference type="PROSITE" id="PS51257">
    <property type="entry name" value="PROKAR_LIPOPROTEIN"/>
    <property type="match status" value="1"/>
</dbReference>
<reference evidence="2 4" key="1">
    <citation type="submission" date="2016-08" db="EMBL/GenBank/DDBJ databases">
        <title>Draft genome sequence of Pseudomonas costantinii LMG 22119, type strain isolated from cultivated mushroom (Agaricus bisporus) sporophores.</title>
        <authorList>
            <person name="Tambong J.T."/>
        </authorList>
    </citation>
    <scope>NUCLEOTIDE SEQUENCE [LARGE SCALE GENOMIC DNA]</scope>
    <source>
        <strain evidence="2 4">LMG 22119</strain>
    </source>
</reference>
<dbReference type="RefSeq" id="WP_071485659.1">
    <property type="nucleotide sequence ID" value="NZ_FNTS01000002.1"/>
</dbReference>
<sequence length="596" mass="64376">MTKTTMRAIFTPQALAVAVALGSCAQAQAVSFNIGEIEGQFDSSLSVGASWGMRDADKKLVGIPNGGTGQASTGDDGRLNFKKGETFSKIFKGIHDLELKYGDSGVFVRGKYWYDFELQDENREFKPISNDHRDEGARSSGYQLLDAFIYHNYSIGDLPGNVRVGKQVVSWGESTFIGNSINSINPIDVSAFRRPGAEIKEGLIPVNMLFASQSLTNQLSVEGFYQLNWENTVVDNCGTFFGNDVVAHGCNSNYTVGSPAIAPLQPVAAAFGQGFQVTREGVVVQRAKDRDARDGGQFGAALRWLGDDTEYGLYFMNYHSRTPTVGTITANTNLATIGRIVSTANAIAPGTGSGLAQSTMLGRGQYYLDYPEDIRLYGASFSTTLPTGTAWTGEISYRPNAPVQLNTTDLTLALVNPIAGNTASPISSSFGADNAGYRRKEITQIQSTMTQFFDQVLGAERLTLVGEAAFVHVGGLEAKTKLRYGRDSVFGAYGFQGDTDGFVTANSWGYRARAILDYNNVFAGVNLKPNLSWSHDVSGYGPNGIFNEGAKAISVGVDADYRNTYTASLSYTDFFGGDYNTLTDRDFIALSFGVNF</sequence>
<dbReference type="Proteomes" id="UP000182179">
    <property type="component" value="Unassembled WGS sequence"/>
</dbReference>
<gene>
    <name evidence="2" type="ORF">BFL40_20575</name>
    <name evidence="3" type="ORF">SAMN04515675_2440</name>
</gene>
<feature type="signal peptide" evidence="1">
    <location>
        <begin position="1"/>
        <end position="29"/>
    </location>
</feature>
<dbReference type="Proteomes" id="UP000181661">
    <property type="component" value="Unassembled WGS sequence"/>
</dbReference>
<evidence type="ECO:0000313" key="3">
    <source>
        <dbReference type="EMBL" id="SED77829.1"/>
    </source>
</evidence>
<feature type="chain" id="PRO_5010287914" evidence="1">
    <location>
        <begin position="30"/>
        <end position="596"/>
    </location>
</feature>
<dbReference type="AlphaFoldDB" id="A0A1S2UTM0"/>
<name>A0A1S2UTM0_9PSED</name>
<proteinExistence type="predicted"/>
<dbReference type="EMBL" id="MDDR01000036">
    <property type="protein sequence ID" value="OIN49797.1"/>
    <property type="molecule type" value="Genomic_DNA"/>
</dbReference>
<comment type="caution">
    <text evidence="2">The sequence shown here is derived from an EMBL/GenBank/DDBJ whole genome shotgun (WGS) entry which is preliminary data.</text>
</comment>
<evidence type="ECO:0000256" key="1">
    <source>
        <dbReference type="SAM" id="SignalP"/>
    </source>
</evidence>
<accession>A0A1S2UTM0</accession>
<dbReference type="EMBL" id="FNTS01000002">
    <property type="protein sequence ID" value="SED77829.1"/>
    <property type="molecule type" value="Genomic_DNA"/>
</dbReference>
<organism evidence="2 4">
    <name type="scientific">Pseudomonas costantinii</name>
    <dbReference type="NCBI Taxonomy" id="168469"/>
    <lineage>
        <taxon>Bacteria</taxon>
        <taxon>Pseudomonadati</taxon>
        <taxon>Pseudomonadota</taxon>
        <taxon>Gammaproteobacteria</taxon>
        <taxon>Pseudomonadales</taxon>
        <taxon>Pseudomonadaceae</taxon>
        <taxon>Pseudomonas</taxon>
    </lineage>
</organism>
<dbReference type="OrthoDB" id="7000272at2"/>
<protein>
    <submittedName>
        <fullName evidence="2">Adhesin</fullName>
    </submittedName>
</protein>
<evidence type="ECO:0000313" key="5">
    <source>
        <dbReference type="Proteomes" id="UP000182179"/>
    </source>
</evidence>
<dbReference type="Pfam" id="PF06980">
    <property type="entry name" value="DUF1302"/>
    <property type="match status" value="1"/>
</dbReference>